<comment type="caution">
    <text evidence="1">The sequence shown here is derived from an EMBL/GenBank/DDBJ whole genome shotgun (WGS) entry which is preliminary data.</text>
</comment>
<dbReference type="Proteomes" id="UP001607303">
    <property type="component" value="Unassembled WGS sequence"/>
</dbReference>
<evidence type="ECO:0000313" key="2">
    <source>
        <dbReference type="Proteomes" id="UP001607303"/>
    </source>
</evidence>
<reference evidence="1 2" key="1">
    <citation type="journal article" date="2024" name="Ann. Entomol. Soc. Am.">
        <title>Genomic analyses of the southern and eastern yellowjacket wasps (Hymenoptera: Vespidae) reveal evolutionary signatures of social life.</title>
        <authorList>
            <person name="Catto M.A."/>
            <person name="Caine P.B."/>
            <person name="Orr S.E."/>
            <person name="Hunt B.G."/>
            <person name="Goodisman M.A.D."/>
        </authorList>
    </citation>
    <scope>NUCLEOTIDE SEQUENCE [LARGE SCALE GENOMIC DNA]</scope>
    <source>
        <strain evidence="1">232</strain>
        <tissue evidence="1">Head and thorax</tissue>
    </source>
</reference>
<evidence type="ECO:0000313" key="1">
    <source>
        <dbReference type="EMBL" id="KAL2723631.1"/>
    </source>
</evidence>
<dbReference type="EMBL" id="JAYRBN010000113">
    <property type="protein sequence ID" value="KAL2723631.1"/>
    <property type="molecule type" value="Genomic_DNA"/>
</dbReference>
<sequence>MHETEVEVYVDEEIIRTTEKLSIVSELSELPDVPSPDEDYDLEQVTTPINSISEKIDVSTKLNDRLNEEHIGRIYSASPTFSDFSS</sequence>
<accession>A0ABD2ASP4</accession>
<organism evidence="1 2">
    <name type="scientific">Vespula maculifrons</name>
    <name type="common">Eastern yellow jacket</name>
    <name type="synonym">Wasp</name>
    <dbReference type="NCBI Taxonomy" id="7453"/>
    <lineage>
        <taxon>Eukaryota</taxon>
        <taxon>Metazoa</taxon>
        <taxon>Ecdysozoa</taxon>
        <taxon>Arthropoda</taxon>
        <taxon>Hexapoda</taxon>
        <taxon>Insecta</taxon>
        <taxon>Pterygota</taxon>
        <taxon>Neoptera</taxon>
        <taxon>Endopterygota</taxon>
        <taxon>Hymenoptera</taxon>
        <taxon>Apocrita</taxon>
        <taxon>Aculeata</taxon>
        <taxon>Vespoidea</taxon>
        <taxon>Vespidae</taxon>
        <taxon>Vespinae</taxon>
        <taxon>Vespula</taxon>
    </lineage>
</organism>
<name>A0ABD2ASP4_VESMC</name>
<keyword evidence="2" id="KW-1185">Reference proteome</keyword>
<protein>
    <submittedName>
        <fullName evidence="1">Uncharacterized protein</fullName>
    </submittedName>
</protein>
<gene>
    <name evidence="1" type="ORF">V1477_018863</name>
</gene>
<dbReference type="AlphaFoldDB" id="A0ABD2ASP4"/>
<proteinExistence type="predicted"/>